<comment type="caution">
    <text evidence="1">The sequence shown here is derived from an EMBL/GenBank/DDBJ whole genome shotgun (WGS) entry which is preliminary data.</text>
</comment>
<organism evidence="1 2">
    <name type="scientific">Bauhinia variegata</name>
    <name type="common">Purple orchid tree</name>
    <name type="synonym">Phanera variegata</name>
    <dbReference type="NCBI Taxonomy" id="167791"/>
    <lineage>
        <taxon>Eukaryota</taxon>
        <taxon>Viridiplantae</taxon>
        <taxon>Streptophyta</taxon>
        <taxon>Embryophyta</taxon>
        <taxon>Tracheophyta</taxon>
        <taxon>Spermatophyta</taxon>
        <taxon>Magnoliopsida</taxon>
        <taxon>eudicotyledons</taxon>
        <taxon>Gunneridae</taxon>
        <taxon>Pentapetalae</taxon>
        <taxon>rosids</taxon>
        <taxon>fabids</taxon>
        <taxon>Fabales</taxon>
        <taxon>Fabaceae</taxon>
        <taxon>Cercidoideae</taxon>
        <taxon>Cercideae</taxon>
        <taxon>Bauhiniinae</taxon>
        <taxon>Bauhinia</taxon>
    </lineage>
</organism>
<dbReference type="EMBL" id="CM039428">
    <property type="protein sequence ID" value="KAI4351269.1"/>
    <property type="molecule type" value="Genomic_DNA"/>
</dbReference>
<name>A0ACB9PR02_BAUVA</name>
<protein>
    <submittedName>
        <fullName evidence="1">Uncharacterized protein</fullName>
    </submittedName>
</protein>
<reference evidence="1 2" key="1">
    <citation type="journal article" date="2022" name="DNA Res.">
        <title>Chromosomal-level genome assembly of the orchid tree Bauhinia variegata (Leguminosae; Cercidoideae) supports the allotetraploid origin hypothesis of Bauhinia.</title>
        <authorList>
            <person name="Zhong Y."/>
            <person name="Chen Y."/>
            <person name="Zheng D."/>
            <person name="Pang J."/>
            <person name="Liu Y."/>
            <person name="Luo S."/>
            <person name="Meng S."/>
            <person name="Qian L."/>
            <person name="Wei D."/>
            <person name="Dai S."/>
            <person name="Zhou R."/>
        </authorList>
    </citation>
    <scope>NUCLEOTIDE SEQUENCE [LARGE SCALE GENOMIC DNA]</scope>
    <source>
        <strain evidence="1">BV-YZ2020</strain>
    </source>
</reference>
<gene>
    <name evidence="1" type="ORF">L6164_005645</name>
</gene>
<evidence type="ECO:0000313" key="1">
    <source>
        <dbReference type="EMBL" id="KAI4351269.1"/>
    </source>
</evidence>
<accession>A0ACB9PR02</accession>
<keyword evidence="2" id="KW-1185">Reference proteome</keyword>
<sequence length="72" mass="8242">MQSSVTWSRVTRMNIIVVVNIVMYKRQVKKYQLGIFSTYSTGYSLESIASYLLETCKDVKASNGHRVTLSIF</sequence>
<evidence type="ECO:0000313" key="2">
    <source>
        <dbReference type="Proteomes" id="UP000828941"/>
    </source>
</evidence>
<dbReference type="Proteomes" id="UP000828941">
    <property type="component" value="Chromosome 3"/>
</dbReference>
<proteinExistence type="predicted"/>